<dbReference type="EMBL" id="JABBNI010000065">
    <property type="protein sequence ID" value="NMM65494.1"/>
    <property type="molecule type" value="Genomic_DNA"/>
</dbReference>
<gene>
    <name evidence="2" type="ORF">HBE96_23225</name>
</gene>
<dbReference type="Proteomes" id="UP000537131">
    <property type="component" value="Unassembled WGS sequence"/>
</dbReference>
<reference evidence="2 3" key="2">
    <citation type="submission" date="2020-06" db="EMBL/GenBank/DDBJ databases">
        <title>Complete Genome Sequence of Clostridium muelleri sp. nov. P21T, an Acid-Alcohol Producing Acetogen Isolated from Old Hay.</title>
        <authorList>
            <person name="Duncan K.E."/>
            <person name="Tanner R.S."/>
        </authorList>
    </citation>
    <scope>NUCLEOTIDE SEQUENCE [LARGE SCALE GENOMIC DNA]</scope>
    <source>
        <strain evidence="2 3">P21</strain>
    </source>
</reference>
<keyword evidence="1" id="KW-1133">Transmembrane helix</keyword>
<feature type="transmembrane region" description="Helical" evidence="1">
    <location>
        <begin position="30"/>
        <end position="48"/>
    </location>
</feature>
<evidence type="ECO:0000256" key="1">
    <source>
        <dbReference type="SAM" id="Phobius"/>
    </source>
</evidence>
<reference evidence="2 3" key="1">
    <citation type="submission" date="2020-04" db="EMBL/GenBank/DDBJ databases">
        <authorList>
            <person name="Doyle D.A."/>
        </authorList>
    </citation>
    <scope>NUCLEOTIDE SEQUENCE [LARGE SCALE GENOMIC DNA]</scope>
    <source>
        <strain evidence="2 3">P21</strain>
    </source>
</reference>
<dbReference type="RefSeq" id="WP_169300074.1">
    <property type="nucleotide sequence ID" value="NZ_JABBNI010000065.1"/>
</dbReference>
<accession>A0A7Y0EL52</accession>
<evidence type="ECO:0000313" key="3">
    <source>
        <dbReference type="Proteomes" id="UP000537131"/>
    </source>
</evidence>
<protein>
    <submittedName>
        <fullName evidence="2">Uncharacterized protein</fullName>
    </submittedName>
</protein>
<evidence type="ECO:0000313" key="2">
    <source>
        <dbReference type="EMBL" id="NMM65494.1"/>
    </source>
</evidence>
<dbReference type="AlphaFoldDB" id="A0A7Y0EL52"/>
<sequence>MNKRLTIFLLPLIAIWMFFLAKIGMNGFTVFLGIVFSIIYVCIAAGIVDGVTKAKGEMYLANKYDEEKNKSN</sequence>
<keyword evidence="3" id="KW-1185">Reference proteome</keyword>
<proteinExistence type="predicted"/>
<keyword evidence="1" id="KW-0472">Membrane</keyword>
<comment type="caution">
    <text evidence="2">The sequence shown here is derived from an EMBL/GenBank/DDBJ whole genome shotgun (WGS) entry which is preliminary data.</text>
</comment>
<organism evidence="2 3">
    <name type="scientific">Clostridium muellerianum</name>
    <dbReference type="NCBI Taxonomy" id="2716538"/>
    <lineage>
        <taxon>Bacteria</taxon>
        <taxon>Bacillati</taxon>
        <taxon>Bacillota</taxon>
        <taxon>Clostridia</taxon>
        <taxon>Eubacteriales</taxon>
        <taxon>Clostridiaceae</taxon>
        <taxon>Clostridium</taxon>
    </lineage>
</organism>
<name>A0A7Y0EL52_9CLOT</name>
<keyword evidence="1" id="KW-0812">Transmembrane</keyword>
<feature type="transmembrane region" description="Helical" evidence="1">
    <location>
        <begin position="7"/>
        <end position="24"/>
    </location>
</feature>